<dbReference type="AlphaFoldDB" id="A0A1W2HBT7"/>
<gene>
    <name evidence="2" type="ORF">SAMN00777080_4879</name>
</gene>
<accession>A0A1W2HBT7</accession>
<sequence>MPYNYQLSEEAESDVYDSFLWYEKQKEGLGEEFLEALDAAGKAITINPTTYRIRFKNKVRAFVVDRFPYLILYIVNGNDIDVISVFNTNQHPRRWKERLK</sequence>
<dbReference type="STRING" id="758820.SAMN00777080_4879"/>
<dbReference type="Gene3D" id="3.30.2310.20">
    <property type="entry name" value="RelE-like"/>
    <property type="match status" value="1"/>
</dbReference>
<evidence type="ECO:0000256" key="1">
    <source>
        <dbReference type="ARBA" id="ARBA00022649"/>
    </source>
</evidence>
<evidence type="ECO:0000313" key="2">
    <source>
        <dbReference type="EMBL" id="SMD46198.1"/>
    </source>
</evidence>
<protein>
    <submittedName>
        <fullName evidence="2">ParE toxin of type II toxin-antitoxin system, parDE</fullName>
    </submittedName>
</protein>
<reference evidence="3" key="1">
    <citation type="submission" date="2017-04" db="EMBL/GenBank/DDBJ databases">
        <authorList>
            <person name="Varghese N."/>
            <person name="Submissions S."/>
        </authorList>
    </citation>
    <scope>NUCLEOTIDE SEQUENCE [LARGE SCALE GENOMIC DNA]</scope>
    <source>
        <strain evidence="3">DSM 16537</strain>
    </source>
</reference>
<organism evidence="2 3">
    <name type="scientific">Aquiflexum balticum DSM 16537</name>
    <dbReference type="NCBI Taxonomy" id="758820"/>
    <lineage>
        <taxon>Bacteria</taxon>
        <taxon>Pseudomonadati</taxon>
        <taxon>Bacteroidota</taxon>
        <taxon>Cytophagia</taxon>
        <taxon>Cytophagales</taxon>
        <taxon>Cyclobacteriaceae</taxon>
        <taxon>Aquiflexum</taxon>
    </lineage>
</organism>
<dbReference type="Pfam" id="PF05016">
    <property type="entry name" value="ParE_toxin"/>
    <property type="match status" value="1"/>
</dbReference>
<keyword evidence="1" id="KW-1277">Toxin-antitoxin system</keyword>
<dbReference type="Proteomes" id="UP000192333">
    <property type="component" value="Chromosome I"/>
</dbReference>
<dbReference type="RefSeq" id="WP_084123130.1">
    <property type="nucleotide sequence ID" value="NZ_LT838813.1"/>
</dbReference>
<dbReference type="EMBL" id="LT838813">
    <property type="protein sequence ID" value="SMD46198.1"/>
    <property type="molecule type" value="Genomic_DNA"/>
</dbReference>
<keyword evidence="3" id="KW-1185">Reference proteome</keyword>
<dbReference type="InterPro" id="IPR035093">
    <property type="entry name" value="RelE/ParE_toxin_dom_sf"/>
</dbReference>
<name>A0A1W2HBT7_9BACT</name>
<proteinExistence type="predicted"/>
<evidence type="ECO:0000313" key="3">
    <source>
        <dbReference type="Proteomes" id="UP000192333"/>
    </source>
</evidence>
<dbReference type="OrthoDB" id="595476at2"/>
<dbReference type="InterPro" id="IPR007712">
    <property type="entry name" value="RelE/ParE_toxin"/>
</dbReference>